<dbReference type="EMBL" id="CABIJS010000044">
    <property type="protein sequence ID" value="VUZ41020.1"/>
    <property type="molecule type" value="Genomic_DNA"/>
</dbReference>
<dbReference type="InterPro" id="IPR021109">
    <property type="entry name" value="Peptidase_aspartic_dom_sf"/>
</dbReference>
<gene>
    <name evidence="2" type="ORF">WMSIL1_LOCUS1826</name>
</gene>
<dbReference type="GO" id="GO:0004190">
    <property type="term" value="F:aspartic-type endopeptidase activity"/>
    <property type="evidence" value="ECO:0007669"/>
    <property type="project" value="InterPro"/>
</dbReference>
<dbReference type="SUPFAM" id="SSF50630">
    <property type="entry name" value="Acid proteases"/>
    <property type="match status" value="1"/>
</dbReference>
<evidence type="ECO:0000313" key="2">
    <source>
        <dbReference type="EMBL" id="VUZ41020.1"/>
    </source>
</evidence>
<feature type="compositionally biased region" description="Polar residues" evidence="1">
    <location>
        <begin position="140"/>
        <end position="154"/>
    </location>
</feature>
<evidence type="ECO:0000313" key="3">
    <source>
        <dbReference type="Proteomes" id="UP000321570"/>
    </source>
</evidence>
<reference evidence="2 3" key="1">
    <citation type="submission" date="2019-07" db="EMBL/GenBank/DDBJ databases">
        <authorList>
            <person name="Jastrzebski P J."/>
            <person name="Paukszto L."/>
            <person name="Jastrzebski P J."/>
        </authorList>
    </citation>
    <scope>NUCLEOTIDE SEQUENCE [LARGE SCALE GENOMIC DNA]</scope>
    <source>
        <strain evidence="2 3">WMS-il1</strain>
    </source>
</reference>
<sequence length="168" mass="18798">MYGDDARKCQPGCKYPKTDTKPPGENITPRHRLLHVIDRNSKLKFLVDTGSEVSLIPLSYAARLKDHFRSMRPIFTRQNDKTEQIHKDLSTCPSVFVRVDAARKPLQPPYDDPFKIEAGLDVNPTSALPIPSLVVPPDNVHSSNTRAQYSSKDTVQPPTSPIQSSPPR</sequence>
<dbReference type="PROSITE" id="PS00141">
    <property type="entry name" value="ASP_PROTEASE"/>
    <property type="match status" value="1"/>
</dbReference>
<organism evidence="2 3">
    <name type="scientific">Hymenolepis diminuta</name>
    <name type="common">Rat tapeworm</name>
    <dbReference type="NCBI Taxonomy" id="6216"/>
    <lineage>
        <taxon>Eukaryota</taxon>
        <taxon>Metazoa</taxon>
        <taxon>Spiralia</taxon>
        <taxon>Lophotrochozoa</taxon>
        <taxon>Platyhelminthes</taxon>
        <taxon>Cestoda</taxon>
        <taxon>Eucestoda</taxon>
        <taxon>Cyclophyllidea</taxon>
        <taxon>Hymenolepididae</taxon>
        <taxon>Hymenolepis</taxon>
    </lineage>
</organism>
<name>A0A564Y1D2_HYMDI</name>
<feature type="region of interest" description="Disordered" evidence="1">
    <location>
        <begin position="1"/>
        <end position="27"/>
    </location>
</feature>
<dbReference type="InterPro" id="IPR001969">
    <property type="entry name" value="Aspartic_peptidase_AS"/>
</dbReference>
<keyword evidence="3" id="KW-1185">Reference proteome</keyword>
<accession>A0A564Y1D2</accession>
<evidence type="ECO:0008006" key="4">
    <source>
        <dbReference type="Google" id="ProtNLM"/>
    </source>
</evidence>
<feature type="compositionally biased region" description="Pro residues" evidence="1">
    <location>
        <begin position="158"/>
        <end position="168"/>
    </location>
</feature>
<dbReference type="AlphaFoldDB" id="A0A564Y1D2"/>
<protein>
    <recommendedName>
        <fullName evidence="4">Peptidase A2 domain-containing protein</fullName>
    </recommendedName>
</protein>
<evidence type="ECO:0000256" key="1">
    <source>
        <dbReference type="SAM" id="MobiDB-lite"/>
    </source>
</evidence>
<dbReference type="GO" id="GO:0006508">
    <property type="term" value="P:proteolysis"/>
    <property type="evidence" value="ECO:0007669"/>
    <property type="project" value="InterPro"/>
</dbReference>
<proteinExistence type="predicted"/>
<feature type="region of interest" description="Disordered" evidence="1">
    <location>
        <begin position="133"/>
        <end position="168"/>
    </location>
</feature>
<dbReference type="Proteomes" id="UP000321570">
    <property type="component" value="Unassembled WGS sequence"/>
</dbReference>